<dbReference type="SUPFAM" id="SSF51735">
    <property type="entry name" value="NAD(P)-binding Rossmann-fold domains"/>
    <property type="match status" value="1"/>
</dbReference>
<dbReference type="AlphaFoldDB" id="A0A291GYE7"/>
<feature type="region of interest" description="Disordered" evidence="1">
    <location>
        <begin position="305"/>
        <end position="328"/>
    </location>
</feature>
<keyword evidence="4" id="KW-1185">Reference proteome</keyword>
<dbReference type="Pfam" id="PF01370">
    <property type="entry name" value="Epimerase"/>
    <property type="match status" value="1"/>
</dbReference>
<dbReference type="RefSeq" id="WP_096799689.1">
    <property type="nucleotide sequence ID" value="NZ_CP023564.1"/>
</dbReference>
<dbReference type="Gene3D" id="3.40.50.720">
    <property type="entry name" value="NAD(P)-binding Rossmann-like Domain"/>
    <property type="match status" value="1"/>
</dbReference>
<dbReference type="KEGG" id="bgg:CFK41_10980"/>
<name>A0A291GYE7_9MICO</name>
<feature type="domain" description="NAD-dependent epimerase/dehydratase" evidence="2">
    <location>
        <begin position="5"/>
        <end position="212"/>
    </location>
</feature>
<reference evidence="3 4" key="1">
    <citation type="journal article" date="2014" name="Int. J. Syst. Evol. Microbiol.">
        <title>Brachybacterium ginsengisoli sp. nov., isolated from soil of a ginseng field.</title>
        <authorList>
            <person name="Hoang V.A."/>
            <person name="Kim Y.J."/>
            <person name="Nguyen N.L."/>
            <person name="Yang D.C."/>
        </authorList>
    </citation>
    <scope>NUCLEOTIDE SEQUENCE [LARGE SCALE GENOMIC DNA]</scope>
    <source>
        <strain evidence="3 4">DCY80</strain>
    </source>
</reference>
<dbReference type="Proteomes" id="UP000217889">
    <property type="component" value="Chromosome"/>
</dbReference>
<accession>A0A291GYE7</accession>
<sequence length="328" mass="34625">MHHLVIGEGQIGRALIERARADGDRVTILRRSEVAPSPGIDRVAGDVLDPTALAAALTGVDAVHAVFHAAYDARIWRRDLPPRELAVLDAAVERGIPALFPESMYGFQGEARNLVEGAGPTPLDAKGEARIALLEQRRRHAAQTISLVASDLVGPTAVGTGAAVASAMIIERIAAGRRPVVVAAADAPHTLTHLPDLAAAMLHAARHAERLAPSGDAVLHAPSAPARSQRELAALASSLLGQPDRRPLRIPILALRALSGVNTFARELSGISRIWSEPCVLQPGILTTQEGLEPTPWSQAVRSTVEQAEAARTGTRTTETSSSAPRLR</sequence>
<evidence type="ECO:0000313" key="4">
    <source>
        <dbReference type="Proteomes" id="UP000217889"/>
    </source>
</evidence>
<organism evidence="3 4">
    <name type="scientific">Brachybacterium ginsengisoli</name>
    <dbReference type="NCBI Taxonomy" id="1331682"/>
    <lineage>
        <taxon>Bacteria</taxon>
        <taxon>Bacillati</taxon>
        <taxon>Actinomycetota</taxon>
        <taxon>Actinomycetes</taxon>
        <taxon>Micrococcales</taxon>
        <taxon>Dermabacteraceae</taxon>
        <taxon>Brachybacterium</taxon>
    </lineage>
</organism>
<dbReference type="EMBL" id="CP023564">
    <property type="protein sequence ID" value="ATG55225.1"/>
    <property type="molecule type" value="Genomic_DNA"/>
</dbReference>
<dbReference type="InterPro" id="IPR036291">
    <property type="entry name" value="NAD(P)-bd_dom_sf"/>
</dbReference>
<feature type="compositionally biased region" description="Low complexity" evidence="1">
    <location>
        <begin position="308"/>
        <end position="328"/>
    </location>
</feature>
<evidence type="ECO:0000313" key="3">
    <source>
        <dbReference type="EMBL" id="ATG55225.1"/>
    </source>
</evidence>
<protein>
    <submittedName>
        <fullName evidence="3">Nucleoside-diphosphate sugar epimerase</fullName>
    </submittedName>
</protein>
<dbReference type="InterPro" id="IPR001509">
    <property type="entry name" value="Epimerase_deHydtase"/>
</dbReference>
<evidence type="ECO:0000256" key="1">
    <source>
        <dbReference type="SAM" id="MobiDB-lite"/>
    </source>
</evidence>
<evidence type="ECO:0000259" key="2">
    <source>
        <dbReference type="Pfam" id="PF01370"/>
    </source>
</evidence>
<gene>
    <name evidence="3" type="ORF">CFK41_10980</name>
</gene>
<dbReference type="OrthoDB" id="8205493at2"/>
<proteinExistence type="predicted"/>